<evidence type="ECO:0000313" key="2">
    <source>
        <dbReference type="EMBL" id="RNB72159.1"/>
    </source>
</evidence>
<feature type="compositionally biased region" description="Basic and acidic residues" evidence="1">
    <location>
        <begin position="162"/>
        <end position="171"/>
    </location>
</feature>
<protein>
    <submittedName>
        <fullName evidence="2">Zinc-finger domain-containing protein</fullName>
    </submittedName>
</protein>
<dbReference type="Pfam" id="PF10782">
    <property type="entry name" value="zf-C2HCIx2C"/>
    <property type="match status" value="1"/>
</dbReference>
<dbReference type="GO" id="GO:0008270">
    <property type="term" value="F:zinc ion binding"/>
    <property type="evidence" value="ECO:0007669"/>
    <property type="project" value="UniProtKB-KW"/>
</dbReference>
<evidence type="ECO:0000313" key="3">
    <source>
        <dbReference type="Proteomes" id="UP000281915"/>
    </source>
</evidence>
<name>A0A3M8C972_9BACL</name>
<keyword evidence="2" id="KW-0863">Zinc-finger</keyword>
<comment type="caution">
    <text evidence="2">The sequence shown here is derived from an EMBL/GenBank/DDBJ whole genome shotgun (WGS) entry which is preliminary data.</text>
</comment>
<reference evidence="2 3" key="1">
    <citation type="submission" date="2018-10" db="EMBL/GenBank/DDBJ databases">
        <title>Phylogenomics of Brevibacillus.</title>
        <authorList>
            <person name="Dunlap C."/>
        </authorList>
    </citation>
    <scope>NUCLEOTIDE SEQUENCE [LARGE SCALE GENOMIC DNA]</scope>
    <source>
        <strain evidence="2 3">JCM 15085</strain>
    </source>
</reference>
<keyword evidence="2" id="KW-0862">Zinc</keyword>
<proteinExistence type="predicted"/>
<sequence length="289" mass="32629">MTQSVETDRKRLKAIRVVIGDLIEQNCKGCLTFIDNYKLFGQSQAQALCTSECNVGKQLFILGQSLLTGRTPKSVHEGKKADEPKKVNDNLEKELSKGTYLELSGSLPDYKIANQYNISAQTLKRMKDEWELPDKRLNPAKSANSNTEEPKRGPGRPKAKQVMKDDERVQTEQKTGVSKTDLQLEMAGKLSELEKTLRDKDKTILLLRAENERLQTVFQNQVGALKEKVIPTFNTFFQDYIQFTFKTKNATAADNVRRTLEEMGADLDYKVRSGVIVVTTDIDGMMAIE</sequence>
<organism evidence="2 3">
    <name type="scientific">Brevibacillus panacihumi</name>
    <dbReference type="NCBI Taxonomy" id="497735"/>
    <lineage>
        <taxon>Bacteria</taxon>
        <taxon>Bacillati</taxon>
        <taxon>Bacillota</taxon>
        <taxon>Bacilli</taxon>
        <taxon>Bacillales</taxon>
        <taxon>Paenibacillaceae</taxon>
        <taxon>Brevibacillus</taxon>
    </lineage>
</organism>
<keyword evidence="2" id="KW-0479">Metal-binding</keyword>
<dbReference type="EMBL" id="RHHT01000062">
    <property type="protein sequence ID" value="RNB72159.1"/>
    <property type="molecule type" value="Genomic_DNA"/>
</dbReference>
<gene>
    <name evidence="2" type="ORF">EDM58_21890</name>
</gene>
<accession>A0A3M8C972</accession>
<dbReference type="RefSeq" id="WP_122915224.1">
    <property type="nucleotide sequence ID" value="NZ_RHHT01000062.1"/>
</dbReference>
<dbReference type="AlphaFoldDB" id="A0A3M8C972"/>
<feature type="region of interest" description="Disordered" evidence="1">
    <location>
        <begin position="136"/>
        <end position="178"/>
    </location>
</feature>
<dbReference type="Proteomes" id="UP000281915">
    <property type="component" value="Unassembled WGS sequence"/>
</dbReference>
<dbReference type="InterPro" id="IPR019718">
    <property type="entry name" value="DUF2602"/>
</dbReference>
<evidence type="ECO:0000256" key="1">
    <source>
        <dbReference type="SAM" id="MobiDB-lite"/>
    </source>
</evidence>